<sequence length="220" mass="24311">MCGSALAGSDASADELLWRMTEVVNESGKEWLNLPPFTYNDMENRFHMSASRGNFVSIDEFVRYNAANTTVYDMTLYLNIPVHWVGLTAEYTVNYTGDGGDCSYKQKATANQYDEPVITVWVSVAQIASGICSAELDQIQPNSIDDPTLGPPVPDTCGAAHRDDLNSVLSDRFLFDFHYTALSFLTSAVNQALVNLNLCSDLMLLEGNEEMIMSETGVKY</sequence>
<evidence type="ECO:0000313" key="1">
    <source>
        <dbReference type="EMBL" id="KAF6216339.1"/>
    </source>
</evidence>
<protein>
    <submittedName>
        <fullName evidence="1">Uncharacterized protein</fullName>
    </submittedName>
</protein>
<dbReference type="Proteomes" id="UP000466442">
    <property type="component" value="Linkage Group LG1"/>
</dbReference>
<comment type="caution">
    <text evidence="1">The sequence shown here is derived from an EMBL/GenBank/DDBJ whole genome shotgun (WGS) entry which is preliminary data.</text>
</comment>
<keyword evidence="2" id="KW-1185">Reference proteome</keyword>
<accession>A0A6A4JZN4</accession>
<dbReference type="AlphaFoldDB" id="A0A6A4JZN4"/>
<reference evidence="1" key="1">
    <citation type="journal article" date="2021" name="Mol. Ecol. Resour.">
        <title>Apolygus lucorum genome provides insights into omnivorousness and mesophyll feeding.</title>
        <authorList>
            <person name="Liu Y."/>
            <person name="Liu H."/>
            <person name="Wang H."/>
            <person name="Huang T."/>
            <person name="Liu B."/>
            <person name="Yang B."/>
            <person name="Yin L."/>
            <person name="Li B."/>
            <person name="Zhang Y."/>
            <person name="Zhang S."/>
            <person name="Jiang F."/>
            <person name="Zhang X."/>
            <person name="Ren Y."/>
            <person name="Wang B."/>
            <person name="Wang S."/>
            <person name="Lu Y."/>
            <person name="Wu K."/>
            <person name="Fan W."/>
            <person name="Wang G."/>
        </authorList>
    </citation>
    <scope>NUCLEOTIDE SEQUENCE</scope>
    <source>
        <strain evidence="1">12Hb</strain>
    </source>
</reference>
<dbReference type="EMBL" id="WIXP02000001">
    <property type="protein sequence ID" value="KAF6216339.1"/>
    <property type="molecule type" value="Genomic_DNA"/>
</dbReference>
<gene>
    <name evidence="1" type="ORF">GE061_000680</name>
</gene>
<evidence type="ECO:0000313" key="2">
    <source>
        <dbReference type="Proteomes" id="UP000466442"/>
    </source>
</evidence>
<organism evidence="1 2">
    <name type="scientific">Apolygus lucorum</name>
    <name type="common">Small green plant bug</name>
    <name type="synonym">Lygocoris lucorum</name>
    <dbReference type="NCBI Taxonomy" id="248454"/>
    <lineage>
        <taxon>Eukaryota</taxon>
        <taxon>Metazoa</taxon>
        <taxon>Ecdysozoa</taxon>
        <taxon>Arthropoda</taxon>
        <taxon>Hexapoda</taxon>
        <taxon>Insecta</taxon>
        <taxon>Pterygota</taxon>
        <taxon>Neoptera</taxon>
        <taxon>Paraneoptera</taxon>
        <taxon>Hemiptera</taxon>
        <taxon>Heteroptera</taxon>
        <taxon>Panheteroptera</taxon>
        <taxon>Cimicomorpha</taxon>
        <taxon>Miridae</taxon>
        <taxon>Mirini</taxon>
        <taxon>Apolygus</taxon>
    </lineage>
</organism>
<proteinExistence type="predicted"/>
<name>A0A6A4JZN4_APOLU</name>